<keyword evidence="2" id="KW-1185">Reference proteome</keyword>
<gene>
    <name evidence="1" type="ORF">EJ03DRAFT_160141</name>
</gene>
<dbReference type="Proteomes" id="UP000799436">
    <property type="component" value="Unassembled WGS sequence"/>
</dbReference>
<dbReference type="EMBL" id="ML995859">
    <property type="protein sequence ID" value="KAF2767257.1"/>
    <property type="molecule type" value="Genomic_DNA"/>
</dbReference>
<sequence length="117" mass="12611">MFRRSCIAQSCVRLCLEHQAIFHRAFGGGLRSVYARLPVLIAQRVQPQVIDAAANSRGPCNSGVNASLSNGLARQTIGLIPVPRATVLSHAVLYHNPCGKHRAGKASLISHRCIFAI</sequence>
<evidence type="ECO:0000313" key="1">
    <source>
        <dbReference type="EMBL" id="KAF2767257.1"/>
    </source>
</evidence>
<proteinExistence type="predicted"/>
<reference evidence="1" key="1">
    <citation type="journal article" date="2020" name="Stud. Mycol.">
        <title>101 Dothideomycetes genomes: a test case for predicting lifestyles and emergence of pathogens.</title>
        <authorList>
            <person name="Haridas S."/>
            <person name="Albert R."/>
            <person name="Binder M."/>
            <person name="Bloem J."/>
            <person name="Labutti K."/>
            <person name="Salamov A."/>
            <person name="Andreopoulos B."/>
            <person name="Baker S."/>
            <person name="Barry K."/>
            <person name="Bills G."/>
            <person name="Bluhm B."/>
            <person name="Cannon C."/>
            <person name="Castanera R."/>
            <person name="Culley D."/>
            <person name="Daum C."/>
            <person name="Ezra D."/>
            <person name="Gonzalez J."/>
            <person name="Henrissat B."/>
            <person name="Kuo A."/>
            <person name="Liang C."/>
            <person name="Lipzen A."/>
            <person name="Lutzoni F."/>
            <person name="Magnuson J."/>
            <person name="Mondo S."/>
            <person name="Nolan M."/>
            <person name="Ohm R."/>
            <person name="Pangilinan J."/>
            <person name="Park H.-J."/>
            <person name="Ramirez L."/>
            <person name="Alfaro M."/>
            <person name="Sun H."/>
            <person name="Tritt A."/>
            <person name="Yoshinaga Y."/>
            <person name="Zwiers L.-H."/>
            <person name="Turgeon B."/>
            <person name="Goodwin S."/>
            <person name="Spatafora J."/>
            <person name="Crous P."/>
            <person name="Grigoriev I."/>
        </authorList>
    </citation>
    <scope>NUCLEOTIDE SEQUENCE</scope>
    <source>
        <strain evidence="1">CBS 116005</strain>
    </source>
</reference>
<name>A0A6G1L313_9PEZI</name>
<protein>
    <submittedName>
        <fullName evidence="1">Uncharacterized protein</fullName>
    </submittedName>
</protein>
<evidence type="ECO:0000313" key="2">
    <source>
        <dbReference type="Proteomes" id="UP000799436"/>
    </source>
</evidence>
<accession>A0A6G1L313</accession>
<organism evidence="1 2">
    <name type="scientific">Teratosphaeria nubilosa</name>
    <dbReference type="NCBI Taxonomy" id="161662"/>
    <lineage>
        <taxon>Eukaryota</taxon>
        <taxon>Fungi</taxon>
        <taxon>Dikarya</taxon>
        <taxon>Ascomycota</taxon>
        <taxon>Pezizomycotina</taxon>
        <taxon>Dothideomycetes</taxon>
        <taxon>Dothideomycetidae</taxon>
        <taxon>Mycosphaerellales</taxon>
        <taxon>Teratosphaeriaceae</taxon>
        <taxon>Teratosphaeria</taxon>
    </lineage>
</organism>
<dbReference type="AlphaFoldDB" id="A0A6G1L313"/>